<sequence length="452" mass="49102">MTGASTIQTEALMPTSDLFHSDFETLADGEVRALQDRLWAAQWAYVSDRSAMYRRMLPASIGKPVTLDGLQDLPLTDKEDLRAGQEAAYPFGDYVACAEASVVRLHRTSGTTGRALNLANSRQDCDRIATIGGRAMHASGLRSTDRVVHCLNYCMWTGGVTDHMTLEAAGATVVPFGVGNTRQLLQTIRDLKITAISCTPSYPALLEKLLRDEGGPAPRDLGLRLGLFGGEAGLDNAAFRTAMEETWGFGVRNANYGLSEVLSTLGSQCEATTDLHFHGSDYLFAEILDAEGNRLPIREGTVGELVCTHIEKECQPLIRYRTRDVITVTGTGRCACGRTSWRFRVSGRTDDMFNVRGINVFPSAVRKAVSSLPALSSGHFRIRLVGPGPYDRIQLRVEAAEGLPQTAWPAAAVELEKAVRDQAGATATVTMIPHDSLPRTAGKTDWIERVAS</sequence>
<dbReference type="Pfam" id="PF14535">
    <property type="entry name" value="AMP-binding_C_2"/>
    <property type="match status" value="1"/>
</dbReference>
<dbReference type="Proteomes" id="UP000652760">
    <property type="component" value="Unassembled WGS sequence"/>
</dbReference>
<accession>A0ABS1FEU3</accession>
<evidence type="ECO:0000313" key="3">
    <source>
        <dbReference type="EMBL" id="MBK1841944.1"/>
    </source>
</evidence>
<feature type="domain" description="AMP-dependent ligase C-terminal" evidence="2">
    <location>
        <begin position="357"/>
        <end position="445"/>
    </location>
</feature>
<keyword evidence="4" id="KW-1185">Reference proteome</keyword>
<dbReference type="Pfam" id="PF00501">
    <property type="entry name" value="AMP-binding"/>
    <property type="match status" value="1"/>
</dbReference>
<protein>
    <submittedName>
        <fullName evidence="3">AMP-binding protein</fullName>
    </submittedName>
</protein>
<dbReference type="InterPro" id="IPR045851">
    <property type="entry name" value="AMP-bd_C_sf"/>
</dbReference>
<evidence type="ECO:0000313" key="4">
    <source>
        <dbReference type="Proteomes" id="UP000652760"/>
    </source>
</evidence>
<dbReference type="PANTHER" id="PTHR43845:SF1">
    <property type="entry name" value="BLR5969 PROTEIN"/>
    <property type="match status" value="1"/>
</dbReference>
<gene>
    <name evidence="3" type="ORF">JHL17_31560</name>
</gene>
<dbReference type="InterPro" id="IPR000873">
    <property type="entry name" value="AMP-dep_synth/lig_dom"/>
</dbReference>
<dbReference type="RefSeq" id="WP_200198625.1">
    <property type="nucleotide sequence ID" value="NZ_JAENHM010000075.1"/>
</dbReference>
<evidence type="ECO:0000259" key="1">
    <source>
        <dbReference type="Pfam" id="PF00501"/>
    </source>
</evidence>
<feature type="domain" description="AMP-dependent synthetase/ligase" evidence="1">
    <location>
        <begin position="96"/>
        <end position="307"/>
    </location>
</feature>
<dbReference type="Gene3D" id="3.40.50.12780">
    <property type="entry name" value="N-terminal domain of ligase-like"/>
    <property type="match status" value="1"/>
</dbReference>
<reference evidence="4" key="1">
    <citation type="submission" date="2021-01" db="EMBL/GenBank/DDBJ databases">
        <title>Genome public.</title>
        <authorList>
            <person name="Liu C."/>
            <person name="Sun Q."/>
        </authorList>
    </citation>
    <scope>NUCLEOTIDE SEQUENCE [LARGE SCALE GENOMIC DNA]</scope>
    <source>
        <strain evidence="4">YIM B02556</strain>
    </source>
</reference>
<dbReference type="PANTHER" id="PTHR43845">
    <property type="entry name" value="BLR5969 PROTEIN"/>
    <property type="match status" value="1"/>
</dbReference>
<evidence type="ECO:0000259" key="2">
    <source>
        <dbReference type="Pfam" id="PF14535"/>
    </source>
</evidence>
<proteinExistence type="predicted"/>
<dbReference type="InterPro" id="IPR028154">
    <property type="entry name" value="AMP-dep_Lig_C"/>
</dbReference>
<dbReference type="SUPFAM" id="SSF56801">
    <property type="entry name" value="Acetyl-CoA synthetase-like"/>
    <property type="match status" value="1"/>
</dbReference>
<dbReference type="Gene3D" id="3.30.300.30">
    <property type="match status" value="1"/>
</dbReference>
<name>A0ABS1FEU3_9PROT</name>
<dbReference type="InterPro" id="IPR042099">
    <property type="entry name" value="ANL_N_sf"/>
</dbReference>
<dbReference type="EMBL" id="JAENHM010000075">
    <property type="protein sequence ID" value="MBK1841944.1"/>
    <property type="molecule type" value="Genomic_DNA"/>
</dbReference>
<organism evidence="3 4">
    <name type="scientific">Azospirillum endophyticum</name>
    <dbReference type="NCBI Taxonomy" id="2800326"/>
    <lineage>
        <taxon>Bacteria</taxon>
        <taxon>Pseudomonadati</taxon>
        <taxon>Pseudomonadota</taxon>
        <taxon>Alphaproteobacteria</taxon>
        <taxon>Rhodospirillales</taxon>
        <taxon>Azospirillaceae</taxon>
        <taxon>Azospirillum</taxon>
    </lineage>
</organism>
<comment type="caution">
    <text evidence="3">The sequence shown here is derived from an EMBL/GenBank/DDBJ whole genome shotgun (WGS) entry which is preliminary data.</text>
</comment>